<sequence>MEHSMRGPSCVTYIVLIIKEELFTRERVRGMCKPRG</sequence>
<accession>A0A0A9E8N9</accession>
<dbReference type="AlphaFoldDB" id="A0A0A9E8N9"/>
<name>A0A0A9E8N9_ARUDO</name>
<reference evidence="1" key="2">
    <citation type="journal article" date="2015" name="Data Brief">
        <title>Shoot transcriptome of the giant reed, Arundo donax.</title>
        <authorList>
            <person name="Barrero R.A."/>
            <person name="Guerrero F.D."/>
            <person name="Moolhuijzen P."/>
            <person name="Goolsby J.A."/>
            <person name="Tidwell J."/>
            <person name="Bellgard S.E."/>
            <person name="Bellgard M.I."/>
        </authorList>
    </citation>
    <scope>NUCLEOTIDE SEQUENCE</scope>
    <source>
        <tissue evidence="1">Shoot tissue taken approximately 20 cm above the soil surface</tissue>
    </source>
</reference>
<dbReference type="EMBL" id="GBRH01205533">
    <property type="protein sequence ID" value="JAD92362.1"/>
    <property type="molecule type" value="Transcribed_RNA"/>
</dbReference>
<evidence type="ECO:0000313" key="1">
    <source>
        <dbReference type="EMBL" id="JAD92362.1"/>
    </source>
</evidence>
<proteinExistence type="predicted"/>
<reference evidence="1" key="1">
    <citation type="submission" date="2014-09" db="EMBL/GenBank/DDBJ databases">
        <authorList>
            <person name="Magalhaes I.L.F."/>
            <person name="Oliveira U."/>
            <person name="Santos F.R."/>
            <person name="Vidigal T.H.D.A."/>
            <person name="Brescovit A.D."/>
            <person name="Santos A.J."/>
        </authorList>
    </citation>
    <scope>NUCLEOTIDE SEQUENCE</scope>
    <source>
        <tissue evidence="1">Shoot tissue taken approximately 20 cm above the soil surface</tissue>
    </source>
</reference>
<organism evidence="1">
    <name type="scientific">Arundo donax</name>
    <name type="common">Giant reed</name>
    <name type="synonym">Donax arundinaceus</name>
    <dbReference type="NCBI Taxonomy" id="35708"/>
    <lineage>
        <taxon>Eukaryota</taxon>
        <taxon>Viridiplantae</taxon>
        <taxon>Streptophyta</taxon>
        <taxon>Embryophyta</taxon>
        <taxon>Tracheophyta</taxon>
        <taxon>Spermatophyta</taxon>
        <taxon>Magnoliopsida</taxon>
        <taxon>Liliopsida</taxon>
        <taxon>Poales</taxon>
        <taxon>Poaceae</taxon>
        <taxon>PACMAD clade</taxon>
        <taxon>Arundinoideae</taxon>
        <taxon>Arundineae</taxon>
        <taxon>Arundo</taxon>
    </lineage>
</organism>
<protein>
    <submittedName>
        <fullName evidence="1">Uncharacterized protein</fullName>
    </submittedName>
</protein>